<evidence type="ECO:0000313" key="4">
    <source>
        <dbReference type="EMBL" id="VFT84444.1"/>
    </source>
</evidence>
<dbReference type="AlphaFoldDB" id="A0A485KII2"/>
<feature type="compositionally biased region" description="Low complexity" evidence="1">
    <location>
        <begin position="196"/>
        <end position="221"/>
    </location>
</feature>
<dbReference type="Gene3D" id="2.60.120.340">
    <property type="entry name" value="Nucleoplasmin core domain"/>
    <property type="match status" value="1"/>
</dbReference>
<sequence>MVGAVEEISSHFSFGAPMVHFFGAHVTEAKAVSFSVPEGFVLNVVHATLASGNAAVLSIETTSLDQSLIKVVVGTLRAKTCDQIKLDLVLGSNKAKLSVSGDGVVHLSGYYQPGPPDVEDEASEINRLSVADLTELIQKAASRVSKADADELDGDEDDDDDDVTPAASTHKKRPRAATPTWDQAEDDDDDDDDEPTAAAAAPKKTLVAPTPKQPSTPQSSSGDSNKKKRKKNKKKKGVLTPQ</sequence>
<feature type="compositionally biased region" description="Acidic residues" evidence="1">
    <location>
        <begin position="150"/>
        <end position="163"/>
    </location>
</feature>
<feature type="compositionally biased region" description="Basic residues" evidence="1">
    <location>
        <begin position="226"/>
        <end position="242"/>
    </location>
</feature>
<feature type="region of interest" description="Disordered" evidence="1">
    <location>
        <begin position="142"/>
        <end position="242"/>
    </location>
</feature>
<feature type="domain" description="Nucleoplasmin-like" evidence="2">
    <location>
        <begin position="21"/>
        <end position="111"/>
    </location>
</feature>
<evidence type="ECO:0000259" key="2">
    <source>
        <dbReference type="Pfam" id="PF17800"/>
    </source>
</evidence>
<proteinExistence type="predicted"/>
<dbReference type="EMBL" id="VJMH01004104">
    <property type="protein sequence ID" value="KAF0703777.1"/>
    <property type="molecule type" value="Genomic_DNA"/>
</dbReference>
<gene>
    <name evidence="4" type="primary">Aste57867_7535</name>
    <name evidence="3" type="ORF">As57867_007509</name>
    <name evidence="4" type="ORF">ASTE57867_7535</name>
</gene>
<feature type="compositionally biased region" description="Acidic residues" evidence="1">
    <location>
        <begin position="183"/>
        <end position="195"/>
    </location>
</feature>
<dbReference type="EMBL" id="CAADRA010004116">
    <property type="protein sequence ID" value="VFT84444.1"/>
    <property type="molecule type" value="Genomic_DNA"/>
</dbReference>
<name>A0A485KII2_9STRA</name>
<reference evidence="3" key="2">
    <citation type="submission" date="2019-06" db="EMBL/GenBank/DDBJ databases">
        <title>Genomics analysis of Aphanomyces spp. identifies a new class of oomycete effector associated with host adaptation.</title>
        <authorList>
            <person name="Gaulin E."/>
        </authorList>
    </citation>
    <scope>NUCLEOTIDE SEQUENCE</scope>
    <source>
        <strain evidence="3">CBS 578.67</strain>
    </source>
</reference>
<evidence type="ECO:0000313" key="5">
    <source>
        <dbReference type="Proteomes" id="UP000332933"/>
    </source>
</evidence>
<protein>
    <submittedName>
        <fullName evidence="4">Aste57867_7535 protein</fullName>
    </submittedName>
</protein>
<dbReference type="InterPro" id="IPR041232">
    <property type="entry name" value="NPL"/>
</dbReference>
<keyword evidence="5" id="KW-1185">Reference proteome</keyword>
<dbReference type="OrthoDB" id="76473at2759"/>
<evidence type="ECO:0000313" key="3">
    <source>
        <dbReference type="EMBL" id="KAF0703777.1"/>
    </source>
</evidence>
<reference evidence="4 5" key="1">
    <citation type="submission" date="2019-03" db="EMBL/GenBank/DDBJ databases">
        <authorList>
            <person name="Gaulin E."/>
            <person name="Dumas B."/>
        </authorList>
    </citation>
    <scope>NUCLEOTIDE SEQUENCE [LARGE SCALE GENOMIC DNA]</scope>
    <source>
        <strain evidence="4">CBS 568.67</strain>
    </source>
</reference>
<evidence type="ECO:0000256" key="1">
    <source>
        <dbReference type="SAM" id="MobiDB-lite"/>
    </source>
</evidence>
<dbReference type="Proteomes" id="UP000332933">
    <property type="component" value="Unassembled WGS sequence"/>
</dbReference>
<accession>A0A485KII2</accession>
<organism evidence="4 5">
    <name type="scientific">Aphanomyces stellatus</name>
    <dbReference type="NCBI Taxonomy" id="120398"/>
    <lineage>
        <taxon>Eukaryota</taxon>
        <taxon>Sar</taxon>
        <taxon>Stramenopiles</taxon>
        <taxon>Oomycota</taxon>
        <taxon>Saprolegniomycetes</taxon>
        <taxon>Saprolegniales</taxon>
        <taxon>Verrucalvaceae</taxon>
        <taxon>Aphanomyces</taxon>
    </lineage>
</organism>
<dbReference type="Pfam" id="PF17800">
    <property type="entry name" value="NPL"/>
    <property type="match status" value="1"/>
</dbReference>